<evidence type="ECO:0000313" key="2">
    <source>
        <dbReference type="Proteomes" id="UP000827872"/>
    </source>
</evidence>
<dbReference type="EMBL" id="CM037614">
    <property type="protein sequence ID" value="KAH8017605.1"/>
    <property type="molecule type" value="Genomic_DNA"/>
</dbReference>
<name>A0ACB8GDQ7_9SAUR</name>
<accession>A0ACB8GDQ7</accession>
<proteinExistence type="predicted"/>
<keyword evidence="2" id="KW-1185">Reference proteome</keyword>
<protein>
    <submittedName>
        <fullName evidence="1">Uncharacterized protein</fullName>
    </submittedName>
</protein>
<sequence>MRMGQKELLAGRLPPAMLVRQVMTMLGREAFPDSHAGEVNHPAAACQPLERHLGAQGTHAHHLARTNVSHVADTPRQGLRAWEAEGKAVPSAATCQHNPQPPGTTQAMGGLSRRRD</sequence>
<evidence type="ECO:0000313" key="1">
    <source>
        <dbReference type="EMBL" id="KAH8017605.1"/>
    </source>
</evidence>
<organism evidence="1 2">
    <name type="scientific">Sphaerodactylus townsendi</name>
    <dbReference type="NCBI Taxonomy" id="933632"/>
    <lineage>
        <taxon>Eukaryota</taxon>
        <taxon>Metazoa</taxon>
        <taxon>Chordata</taxon>
        <taxon>Craniata</taxon>
        <taxon>Vertebrata</taxon>
        <taxon>Euteleostomi</taxon>
        <taxon>Lepidosauria</taxon>
        <taxon>Squamata</taxon>
        <taxon>Bifurcata</taxon>
        <taxon>Gekkota</taxon>
        <taxon>Sphaerodactylidae</taxon>
        <taxon>Sphaerodactylus</taxon>
    </lineage>
</organism>
<dbReference type="Proteomes" id="UP000827872">
    <property type="component" value="Linkage Group LG01"/>
</dbReference>
<gene>
    <name evidence="1" type="ORF">K3G42_031111</name>
</gene>
<reference evidence="1" key="1">
    <citation type="submission" date="2021-08" db="EMBL/GenBank/DDBJ databases">
        <title>The first chromosome-level gecko genome reveals the dynamic sex chromosomes of Neotropical dwarf geckos (Sphaerodactylidae: Sphaerodactylus).</title>
        <authorList>
            <person name="Pinto B.J."/>
            <person name="Keating S.E."/>
            <person name="Gamble T."/>
        </authorList>
    </citation>
    <scope>NUCLEOTIDE SEQUENCE</scope>
    <source>
        <strain evidence="1">TG3544</strain>
    </source>
</reference>
<comment type="caution">
    <text evidence="1">The sequence shown here is derived from an EMBL/GenBank/DDBJ whole genome shotgun (WGS) entry which is preliminary data.</text>
</comment>